<protein>
    <submittedName>
        <fullName evidence="1">Uncharacterized protein</fullName>
    </submittedName>
</protein>
<dbReference type="HOGENOM" id="CLU_3220056_0_0_10"/>
<sequence length="44" mass="5361">MISVFFLTNISQCFAYLKNILPRLEIREFYVDLQNVDYQLFLKN</sequence>
<organism evidence="1 2">
    <name type="scientific">Hallella bergensis DSM 17361</name>
    <dbReference type="NCBI Taxonomy" id="585502"/>
    <lineage>
        <taxon>Bacteria</taxon>
        <taxon>Pseudomonadati</taxon>
        <taxon>Bacteroidota</taxon>
        <taxon>Bacteroidia</taxon>
        <taxon>Bacteroidales</taxon>
        <taxon>Prevotellaceae</taxon>
        <taxon>Hallella</taxon>
    </lineage>
</organism>
<reference evidence="1 2" key="1">
    <citation type="submission" date="2009-10" db="EMBL/GenBank/DDBJ databases">
        <authorList>
            <person name="Qin X."/>
            <person name="Bachman B."/>
            <person name="Battles P."/>
            <person name="Bell A."/>
            <person name="Bess C."/>
            <person name="Bickham C."/>
            <person name="Chaboub L."/>
            <person name="Chen D."/>
            <person name="Coyle M."/>
            <person name="Deiros D.R."/>
            <person name="Dinh H."/>
            <person name="Forbes L."/>
            <person name="Fowler G."/>
            <person name="Francisco L."/>
            <person name="Fu Q."/>
            <person name="Gubbala S."/>
            <person name="Hale W."/>
            <person name="Han Y."/>
            <person name="Hemphill L."/>
            <person name="Highlander S.K."/>
            <person name="Hirani K."/>
            <person name="Hogues M."/>
            <person name="Jackson L."/>
            <person name="Jakkamsetti A."/>
            <person name="Javaid M."/>
            <person name="Jiang H."/>
            <person name="Korchina V."/>
            <person name="Kovar C."/>
            <person name="Lara F."/>
            <person name="Lee S."/>
            <person name="Mata R."/>
            <person name="Mathew T."/>
            <person name="Moen C."/>
            <person name="Morales K."/>
            <person name="Munidasa M."/>
            <person name="Nazareth L."/>
            <person name="Ngo R."/>
            <person name="Nguyen L."/>
            <person name="Okwuonu G."/>
            <person name="Ongeri F."/>
            <person name="Patil S."/>
            <person name="Petrosino J."/>
            <person name="Pham C."/>
            <person name="Pham P."/>
            <person name="Pu L.-L."/>
            <person name="Puazo M."/>
            <person name="Raj R."/>
            <person name="Reid J."/>
            <person name="Rouhana J."/>
            <person name="Saada N."/>
            <person name="Shang Y."/>
            <person name="Simmons D."/>
            <person name="Thornton R."/>
            <person name="Warren J."/>
            <person name="Weissenberger G."/>
            <person name="Zhang J."/>
            <person name="Zhang L."/>
            <person name="Zhou C."/>
            <person name="Zhu D."/>
            <person name="Muzny D."/>
            <person name="Worley K."/>
            <person name="Gibbs R."/>
        </authorList>
    </citation>
    <scope>NUCLEOTIDE SEQUENCE [LARGE SCALE GENOMIC DNA]</scope>
    <source>
        <strain evidence="1 2">DSM 17361</strain>
    </source>
</reference>
<keyword evidence="2" id="KW-1185">Reference proteome</keyword>
<dbReference type="Proteomes" id="UP000003160">
    <property type="component" value="Unassembled WGS sequence"/>
</dbReference>
<dbReference type="AlphaFoldDB" id="D1PXQ5"/>
<evidence type="ECO:0000313" key="2">
    <source>
        <dbReference type="Proteomes" id="UP000003160"/>
    </source>
</evidence>
<name>D1PXQ5_9BACT</name>
<accession>D1PXQ5</accession>
<proteinExistence type="predicted"/>
<comment type="caution">
    <text evidence="1">The sequence shown here is derived from an EMBL/GenBank/DDBJ whole genome shotgun (WGS) entry which is preliminary data.</text>
</comment>
<evidence type="ECO:0000313" key="1">
    <source>
        <dbReference type="EMBL" id="EFA43879.1"/>
    </source>
</evidence>
<gene>
    <name evidence="1" type="ORF">HMPREF0645_1740</name>
</gene>
<dbReference type="EMBL" id="ACKS01000071">
    <property type="protein sequence ID" value="EFA43879.1"/>
    <property type="molecule type" value="Genomic_DNA"/>
</dbReference>